<dbReference type="AlphaFoldDB" id="A0A9D1HBB6"/>
<dbReference type="CDD" id="cd07995">
    <property type="entry name" value="TPK"/>
    <property type="match status" value="1"/>
</dbReference>
<dbReference type="InterPro" id="IPR007373">
    <property type="entry name" value="Thiamin_PyroPKinase_B1-bd"/>
</dbReference>
<evidence type="ECO:0000256" key="2">
    <source>
        <dbReference type="ARBA" id="ARBA00022741"/>
    </source>
</evidence>
<dbReference type="SMART" id="SM00983">
    <property type="entry name" value="TPK_B1_binding"/>
    <property type="match status" value="1"/>
</dbReference>
<proteinExistence type="predicted"/>
<evidence type="ECO:0000313" key="8">
    <source>
        <dbReference type="Proteomes" id="UP000824159"/>
    </source>
</evidence>
<protein>
    <recommendedName>
        <fullName evidence="5">Thiamine diphosphokinase</fullName>
        <ecNumber evidence="5">2.7.6.2</ecNumber>
    </recommendedName>
</protein>
<dbReference type="PANTHER" id="PTHR41299:SF1">
    <property type="entry name" value="THIAMINE PYROPHOSPHOKINASE"/>
    <property type="match status" value="1"/>
</dbReference>
<evidence type="ECO:0000256" key="1">
    <source>
        <dbReference type="ARBA" id="ARBA00022679"/>
    </source>
</evidence>
<keyword evidence="2" id="KW-0547">Nucleotide-binding</keyword>
<feature type="domain" description="Thiamin pyrophosphokinase thiamin-binding" evidence="6">
    <location>
        <begin position="139"/>
        <end position="208"/>
    </location>
</feature>
<dbReference type="Pfam" id="PF04265">
    <property type="entry name" value="TPK_B1_binding"/>
    <property type="match status" value="1"/>
</dbReference>
<dbReference type="GO" id="GO:0016301">
    <property type="term" value="F:kinase activity"/>
    <property type="evidence" value="ECO:0007669"/>
    <property type="project" value="UniProtKB-KW"/>
</dbReference>
<accession>A0A9D1HBB6</accession>
<keyword evidence="1 7" id="KW-0808">Transferase</keyword>
<dbReference type="GO" id="GO:0005524">
    <property type="term" value="F:ATP binding"/>
    <property type="evidence" value="ECO:0007669"/>
    <property type="project" value="UniProtKB-KW"/>
</dbReference>
<dbReference type="GO" id="GO:0009229">
    <property type="term" value="P:thiamine diphosphate biosynthetic process"/>
    <property type="evidence" value="ECO:0007669"/>
    <property type="project" value="InterPro"/>
</dbReference>
<dbReference type="NCBIfam" id="TIGR01378">
    <property type="entry name" value="thi_PPkinase"/>
    <property type="match status" value="1"/>
</dbReference>
<gene>
    <name evidence="7" type="ORF">IAD12_00900</name>
</gene>
<name>A0A9D1HBB6_9FIRM</name>
<dbReference type="InterPro" id="IPR006282">
    <property type="entry name" value="Thi_PPkinase"/>
</dbReference>
<comment type="caution">
    <text evidence="7">The sequence shown here is derived from an EMBL/GenBank/DDBJ whole genome shotgun (WGS) entry which is preliminary data.</text>
</comment>
<dbReference type="GO" id="GO:0004788">
    <property type="term" value="F:thiamine diphosphokinase activity"/>
    <property type="evidence" value="ECO:0007669"/>
    <property type="project" value="UniProtKB-UniRule"/>
</dbReference>
<keyword evidence="3" id="KW-0418">Kinase</keyword>
<evidence type="ECO:0000256" key="3">
    <source>
        <dbReference type="ARBA" id="ARBA00022777"/>
    </source>
</evidence>
<dbReference type="EMBL" id="DVLX01000011">
    <property type="protein sequence ID" value="HIT98798.1"/>
    <property type="molecule type" value="Genomic_DNA"/>
</dbReference>
<dbReference type="GO" id="GO:0030975">
    <property type="term" value="F:thiamine binding"/>
    <property type="evidence" value="ECO:0007669"/>
    <property type="project" value="InterPro"/>
</dbReference>
<dbReference type="GO" id="GO:0006772">
    <property type="term" value="P:thiamine metabolic process"/>
    <property type="evidence" value="ECO:0007669"/>
    <property type="project" value="UniProtKB-UniRule"/>
</dbReference>
<evidence type="ECO:0000256" key="5">
    <source>
        <dbReference type="NCBIfam" id="TIGR01378"/>
    </source>
</evidence>
<evidence type="ECO:0000259" key="6">
    <source>
        <dbReference type="SMART" id="SM00983"/>
    </source>
</evidence>
<evidence type="ECO:0000256" key="4">
    <source>
        <dbReference type="ARBA" id="ARBA00022840"/>
    </source>
</evidence>
<dbReference type="EC" id="2.7.6.2" evidence="5"/>
<dbReference type="InterPro" id="IPR053149">
    <property type="entry name" value="TPK"/>
</dbReference>
<dbReference type="Proteomes" id="UP000824159">
    <property type="component" value="Unassembled WGS sequence"/>
</dbReference>
<sequence length="214" mass="23355">MKNTVKKIIIITSYIEKKFDMKASISSEDLIICADGGYDIAASEGIRPHLVIGDLDSIKSSIPDDIKINKFNPEKDFTDLELALKTAAETDCRAVEIWGGMGGRLDHTISNIQLLSKYTASFDSLVMKDGQSSCFAVCGRNDLSVEIPASKNCYLSLFSLTEKCCGVCIDGVKYPLSDHTLVNTFPLGVSNEFTKEKAVLSLKNGTLLIVISEK</sequence>
<dbReference type="Pfam" id="PF04263">
    <property type="entry name" value="TPK_catalytic"/>
    <property type="match status" value="1"/>
</dbReference>
<keyword evidence="4" id="KW-0067">ATP-binding</keyword>
<reference evidence="7" key="2">
    <citation type="journal article" date="2021" name="PeerJ">
        <title>Extensive microbial diversity within the chicken gut microbiome revealed by metagenomics and culture.</title>
        <authorList>
            <person name="Gilroy R."/>
            <person name="Ravi A."/>
            <person name="Getino M."/>
            <person name="Pursley I."/>
            <person name="Horton D.L."/>
            <person name="Alikhan N.F."/>
            <person name="Baker D."/>
            <person name="Gharbi K."/>
            <person name="Hall N."/>
            <person name="Watson M."/>
            <person name="Adriaenssens E.M."/>
            <person name="Foster-Nyarko E."/>
            <person name="Jarju S."/>
            <person name="Secka A."/>
            <person name="Antonio M."/>
            <person name="Oren A."/>
            <person name="Chaudhuri R.R."/>
            <person name="La Ragione R."/>
            <person name="Hildebrand F."/>
            <person name="Pallen M.J."/>
        </authorList>
    </citation>
    <scope>NUCLEOTIDE SEQUENCE</scope>
    <source>
        <strain evidence="7">CHK176-22527</strain>
    </source>
</reference>
<organism evidence="7 8">
    <name type="scientific">Candidatus Allocopromorpha excrementavium</name>
    <dbReference type="NCBI Taxonomy" id="2840741"/>
    <lineage>
        <taxon>Bacteria</taxon>
        <taxon>Bacillati</taxon>
        <taxon>Bacillota</taxon>
        <taxon>Clostridia</taxon>
        <taxon>Eubacteriales</taxon>
        <taxon>Eubacteriaceae</taxon>
        <taxon>Eubacteriaceae incertae sedis</taxon>
        <taxon>Candidatus Allocopromorpha</taxon>
    </lineage>
</organism>
<reference evidence="7" key="1">
    <citation type="submission" date="2020-10" db="EMBL/GenBank/DDBJ databases">
        <authorList>
            <person name="Gilroy R."/>
        </authorList>
    </citation>
    <scope>NUCLEOTIDE SEQUENCE</scope>
    <source>
        <strain evidence="7">CHK176-22527</strain>
    </source>
</reference>
<dbReference type="PANTHER" id="PTHR41299">
    <property type="entry name" value="THIAMINE PYROPHOSPHOKINASE"/>
    <property type="match status" value="1"/>
</dbReference>
<evidence type="ECO:0000313" key="7">
    <source>
        <dbReference type="EMBL" id="HIT98798.1"/>
    </source>
</evidence>
<dbReference type="InterPro" id="IPR036759">
    <property type="entry name" value="TPK_catalytic_sf"/>
</dbReference>
<dbReference type="SUPFAM" id="SSF63999">
    <property type="entry name" value="Thiamin pyrophosphokinase, catalytic domain"/>
    <property type="match status" value="1"/>
</dbReference>
<dbReference type="InterPro" id="IPR007371">
    <property type="entry name" value="TPK_catalytic"/>
</dbReference>
<dbReference type="Gene3D" id="3.40.50.10240">
    <property type="entry name" value="Thiamin pyrophosphokinase, catalytic domain"/>
    <property type="match status" value="1"/>
</dbReference>